<dbReference type="EMBL" id="WNTK01000008">
    <property type="protein sequence ID" value="KAG9478622.1"/>
    <property type="molecule type" value="Genomic_DNA"/>
</dbReference>
<dbReference type="AlphaFoldDB" id="A0A8J6EYT3"/>
<organism evidence="1 2">
    <name type="scientific">Eleutherodactylus coqui</name>
    <name type="common">Puerto Rican coqui</name>
    <dbReference type="NCBI Taxonomy" id="57060"/>
    <lineage>
        <taxon>Eukaryota</taxon>
        <taxon>Metazoa</taxon>
        <taxon>Chordata</taxon>
        <taxon>Craniata</taxon>
        <taxon>Vertebrata</taxon>
        <taxon>Euteleostomi</taxon>
        <taxon>Amphibia</taxon>
        <taxon>Batrachia</taxon>
        <taxon>Anura</taxon>
        <taxon>Neobatrachia</taxon>
        <taxon>Hyloidea</taxon>
        <taxon>Eleutherodactylidae</taxon>
        <taxon>Eleutherodactylinae</taxon>
        <taxon>Eleutherodactylus</taxon>
        <taxon>Eleutherodactylus</taxon>
    </lineage>
</organism>
<name>A0A8J6EYT3_ELECQ</name>
<evidence type="ECO:0000313" key="2">
    <source>
        <dbReference type="Proteomes" id="UP000770717"/>
    </source>
</evidence>
<accession>A0A8J6EYT3</accession>
<protein>
    <submittedName>
        <fullName evidence="1">Uncharacterized protein</fullName>
    </submittedName>
</protein>
<evidence type="ECO:0000313" key="1">
    <source>
        <dbReference type="EMBL" id="KAG9478622.1"/>
    </source>
</evidence>
<sequence length="38" mass="4227">MLPPDGRSTPGTGRTLTWSLSYAVTTEDWDLQPAQTFE</sequence>
<gene>
    <name evidence="1" type="ORF">GDO78_012333</name>
</gene>
<reference evidence="1" key="1">
    <citation type="thesis" date="2020" institute="ProQuest LLC" country="789 East Eisenhower Parkway, Ann Arbor, MI, USA">
        <title>Comparative Genomics and Chromosome Evolution.</title>
        <authorList>
            <person name="Mudd A.B."/>
        </authorList>
    </citation>
    <scope>NUCLEOTIDE SEQUENCE</scope>
    <source>
        <strain evidence="1">HN-11 Male</strain>
        <tissue evidence="1">Kidney and liver</tissue>
    </source>
</reference>
<comment type="caution">
    <text evidence="1">The sequence shown here is derived from an EMBL/GenBank/DDBJ whole genome shotgun (WGS) entry which is preliminary data.</text>
</comment>
<proteinExistence type="predicted"/>
<keyword evidence="2" id="KW-1185">Reference proteome</keyword>
<dbReference type="Proteomes" id="UP000770717">
    <property type="component" value="Unassembled WGS sequence"/>
</dbReference>